<dbReference type="GO" id="GO:0008556">
    <property type="term" value="F:P-type potassium transmembrane transporter activity"/>
    <property type="evidence" value="ECO:0007669"/>
    <property type="project" value="InterPro"/>
</dbReference>
<name>A0A9X0WEW5_9GAMM</name>
<keyword evidence="1" id="KW-0813">Transport</keyword>
<dbReference type="RefSeq" id="WP_200252858.1">
    <property type="nucleotide sequence ID" value="NZ_NRRY01000189.1"/>
</dbReference>
<dbReference type="GO" id="GO:0005886">
    <property type="term" value="C:plasma membrane"/>
    <property type="evidence" value="ECO:0007669"/>
    <property type="project" value="TreeGrafter"/>
</dbReference>
<feature type="non-terminal residue" evidence="10">
    <location>
        <position position="117"/>
    </location>
</feature>
<keyword evidence="3" id="KW-0633">Potassium transport</keyword>
<evidence type="ECO:0000256" key="8">
    <source>
        <dbReference type="ARBA" id="ARBA00023136"/>
    </source>
</evidence>
<dbReference type="AlphaFoldDB" id="A0A9X0WEW5"/>
<dbReference type="PANTHER" id="PTHR30607:SF2">
    <property type="entry name" value="POTASSIUM-TRANSPORTING ATPASE POTASSIUM-BINDING SUBUNIT"/>
    <property type="match status" value="1"/>
</dbReference>
<evidence type="ECO:0000313" key="10">
    <source>
        <dbReference type="EMBL" id="MBK1621920.1"/>
    </source>
</evidence>
<protein>
    <submittedName>
        <fullName evidence="10">Potassium-transporting ATPase subunit KdpA</fullName>
    </submittedName>
</protein>
<sequence>MNEVLLIYAVALLLAWPLGRYLAAIYSPTPTALDRLFGPVEWVLYRAIGVDPLAPMHWKAYGKALLKLHVVLALLVLVILMQQGRLPLNPDGIAGMSWDLALHTTASFITNTNQQHY</sequence>
<evidence type="ECO:0000256" key="7">
    <source>
        <dbReference type="ARBA" id="ARBA00023065"/>
    </source>
</evidence>
<dbReference type="InterPro" id="IPR004623">
    <property type="entry name" value="KdpA"/>
</dbReference>
<evidence type="ECO:0000256" key="5">
    <source>
        <dbReference type="ARBA" id="ARBA00022958"/>
    </source>
</evidence>
<keyword evidence="7" id="KW-0406">Ion transport</keyword>
<evidence type="ECO:0000256" key="9">
    <source>
        <dbReference type="SAM" id="Phobius"/>
    </source>
</evidence>
<evidence type="ECO:0000256" key="4">
    <source>
        <dbReference type="ARBA" id="ARBA00022692"/>
    </source>
</evidence>
<proteinExistence type="predicted"/>
<organism evidence="10 11">
    <name type="scientific">Lamprobacter modestohalophilus</name>
    <dbReference type="NCBI Taxonomy" id="1064514"/>
    <lineage>
        <taxon>Bacteria</taxon>
        <taxon>Pseudomonadati</taxon>
        <taxon>Pseudomonadota</taxon>
        <taxon>Gammaproteobacteria</taxon>
        <taxon>Chromatiales</taxon>
        <taxon>Chromatiaceae</taxon>
        <taxon>Lamprobacter</taxon>
    </lineage>
</organism>
<gene>
    <name evidence="10" type="ORF">CKO42_26845</name>
</gene>
<keyword evidence="6 9" id="KW-1133">Transmembrane helix</keyword>
<dbReference type="EMBL" id="NRRY01000189">
    <property type="protein sequence ID" value="MBK1621920.1"/>
    <property type="molecule type" value="Genomic_DNA"/>
</dbReference>
<comment type="caution">
    <text evidence="10">The sequence shown here is derived from an EMBL/GenBank/DDBJ whole genome shotgun (WGS) entry which is preliminary data.</text>
</comment>
<evidence type="ECO:0000313" key="11">
    <source>
        <dbReference type="Proteomes" id="UP001138768"/>
    </source>
</evidence>
<keyword evidence="5" id="KW-0630">Potassium</keyword>
<evidence type="ECO:0000256" key="3">
    <source>
        <dbReference type="ARBA" id="ARBA00022538"/>
    </source>
</evidence>
<evidence type="ECO:0000256" key="6">
    <source>
        <dbReference type="ARBA" id="ARBA00022989"/>
    </source>
</evidence>
<keyword evidence="8 9" id="KW-0472">Membrane</keyword>
<dbReference type="Proteomes" id="UP001138768">
    <property type="component" value="Unassembled WGS sequence"/>
</dbReference>
<feature type="transmembrane region" description="Helical" evidence="9">
    <location>
        <begin position="60"/>
        <end position="80"/>
    </location>
</feature>
<keyword evidence="2" id="KW-1003">Cell membrane</keyword>
<accession>A0A9X0WEW5</accession>
<dbReference type="PANTHER" id="PTHR30607">
    <property type="entry name" value="POTASSIUM-TRANSPORTING ATPASE A CHAIN"/>
    <property type="match status" value="1"/>
</dbReference>
<evidence type="ECO:0000256" key="1">
    <source>
        <dbReference type="ARBA" id="ARBA00022448"/>
    </source>
</evidence>
<evidence type="ECO:0000256" key="2">
    <source>
        <dbReference type="ARBA" id="ARBA00022475"/>
    </source>
</evidence>
<keyword evidence="4 9" id="KW-0812">Transmembrane</keyword>
<reference evidence="10 11" key="1">
    <citation type="journal article" date="2020" name="Microorganisms">
        <title>Osmotic Adaptation and Compatible Solute Biosynthesis of Phototrophic Bacteria as Revealed from Genome Analyses.</title>
        <authorList>
            <person name="Imhoff J.F."/>
            <person name="Rahn T."/>
            <person name="Kunzel S."/>
            <person name="Keller A."/>
            <person name="Neulinger S.C."/>
        </authorList>
    </citation>
    <scope>NUCLEOTIDE SEQUENCE [LARGE SCALE GENOMIC DNA]</scope>
    <source>
        <strain evidence="10 11">DSM 25653</strain>
    </source>
</reference>
<keyword evidence="11" id="KW-1185">Reference proteome</keyword>
<dbReference type="Pfam" id="PF03814">
    <property type="entry name" value="KdpA"/>
    <property type="match status" value="1"/>
</dbReference>